<accession>A0A699YYG2</accession>
<feature type="transmembrane region" description="Helical" evidence="2">
    <location>
        <begin position="358"/>
        <end position="381"/>
    </location>
</feature>
<evidence type="ECO:0000256" key="2">
    <source>
        <dbReference type="SAM" id="Phobius"/>
    </source>
</evidence>
<keyword evidence="2" id="KW-0812">Transmembrane</keyword>
<protein>
    <submittedName>
        <fullName evidence="3">Uncharacterized protein</fullName>
    </submittedName>
</protein>
<reference evidence="3 4" key="1">
    <citation type="submission" date="2020-02" db="EMBL/GenBank/DDBJ databases">
        <title>Draft genome sequence of Haematococcus lacustris strain NIES-144.</title>
        <authorList>
            <person name="Morimoto D."/>
            <person name="Nakagawa S."/>
            <person name="Yoshida T."/>
            <person name="Sawayama S."/>
        </authorList>
    </citation>
    <scope>NUCLEOTIDE SEQUENCE [LARGE SCALE GENOMIC DNA]</scope>
    <source>
        <strain evidence="3 4">NIES-144</strain>
    </source>
</reference>
<evidence type="ECO:0000313" key="3">
    <source>
        <dbReference type="EMBL" id="GFH15337.1"/>
    </source>
</evidence>
<dbReference type="Pfam" id="PF12576">
    <property type="entry name" value="DUF3754"/>
    <property type="match status" value="1"/>
</dbReference>
<feature type="region of interest" description="Disordered" evidence="1">
    <location>
        <begin position="1"/>
        <end position="28"/>
    </location>
</feature>
<evidence type="ECO:0000256" key="1">
    <source>
        <dbReference type="SAM" id="MobiDB-lite"/>
    </source>
</evidence>
<dbReference type="InterPro" id="IPR022227">
    <property type="entry name" value="DUF3754"/>
</dbReference>
<keyword evidence="2" id="KW-0472">Membrane</keyword>
<dbReference type="AlphaFoldDB" id="A0A699YYG2"/>
<proteinExistence type="predicted"/>
<organism evidence="3 4">
    <name type="scientific">Haematococcus lacustris</name>
    <name type="common">Green alga</name>
    <name type="synonym">Haematococcus pluvialis</name>
    <dbReference type="NCBI Taxonomy" id="44745"/>
    <lineage>
        <taxon>Eukaryota</taxon>
        <taxon>Viridiplantae</taxon>
        <taxon>Chlorophyta</taxon>
        <taxon>core chlorophytes</taxon>
        <taxon>Chlorophyceae</taxon>
        <taxon>CS clade</taxon>
        <taxon>Chlamydomonadales</taxon>
        <taxon>Haematococcaceae</taxon>
        <taxon>Haematococcus</taxon>
    </lineage>
</organism>
<keyword evidence="2" id="KW-1133">Transmembrane helix</keyword>
<dbReference type="Proteomes" id="UP000485058">
    <property type="component" value="Unassembled WGS sequence"/>
</dbReference>
<name>A0A699YYG2_HAELA</name>
<keyword evidence="4" id="KW-1185">Reference proteome</keyword>
<feature type="compositionally biased region" description="Pro residues" evidence="1">
    <location>
        <begin position="1"/>
        <end position="13"/>
    </location>
</feature>
<dbReference type="EMBL" id="BLLF01000838">
    <property type="protein sequence ID" value="GFH15337.1"/>
    <property type="molecule type" value="Genomic_DNA"/>
</dbReference>
<evidence type="ECO:0000313" key="4">
    <source>
        <dbReference type="Proteomes" id="UP000485058"/>
    </source>
</evidence>
<sequence length="385" mass="42571">MAPPGTQPAPLPGAPSRLSTKQAERAATPALTADTLARSAPEVVNLVANGTSIAGTVVPGMAAAAAAMASAATGTVGSITGLIGKMLGKYSKVHSTVQHSEAPGSAPVEEYIPFSYAYLRDSLLRVHSEDVFRDHDTRTQFTRLCNWLSIRNTLRLTLAYDDVRDTGDKVNLQAEFELGLLNILDKSEYKEITKEDFEAATQVQSAMGLCITPCNANIIDYKFWFRGQRERTIKYKSWRTLYIPRDIPSQVYKRVVLRFHLHPEQAINNYLQAEQERRGLLGFIWRCCMKPQVTLVGNSSAQPGCTYLRHFKDVEQADLDMLLPGAVAKFTWLDYLWIWVPILVGVGAAIYKAATGTLHFVSVTDIATSIVLIVMPLTWYVKGMA</sequence>
<feature type="transmembrane region" description="Helical" evidence="2">
    <location>
        <begin position="332"/>
        <end position="351"/>
    </location>
</feature>
<gene>
    <name evidence="3" type="ORF">HaLaN_11545</name>
</gene>
<comment type="caution">
    <text evidence="3">The sequence shown here is derived from an EMBL/GenBank/DDBJ whole genome shotgun (WGS) entry which is preliminary data.</text>
</comment>